<evidence type="ECO:0000256" key="3">
    <source>
        <dbReference type="ARBA" id="ARBA00022538"/>
    </source>
</evidence>
<dbReference type="NCBIfam" id="NF007038">
    <property type="entry name" value="PRK09496.2-6"/>
    <property type="match status" value="1"/>
</dbReference>
<accession>A0A101FG05</accession>
<dbReference type="InterPro" id="IPR003148">
    <property type="entry name" value="RCK_N"/>
</dbReference>
<dbReference type="PATRIC" id="fig|85874.4.peg.303"/>
<reference evidence="10" key="1">
    <citation type="journal article" date="2015" name="MBio">
        <title>Genome-Resolved Metagenomic Analysis Reveals Roles for Candidate Phyla and Other Microbial Community Members in Biogeochemical Transformations in Oil Reservoirs.</title>
        <authorList>
            <person name="Hu P."/>
            <person name="Tom L."/>
            <person name="Singh A."/>
            <person name="Thomas B.C."/>
            <person name="Baker B.J."/>
            <person name="Piceno Y.M."/>
            <person name="Andersen G.L."/>
            <person name="Banfield J.F."/>
        </authorList>
    </citation>
    <scope>NUCLEOTIDE SEQUENCE [LARGE SCALE GENOMIC DNA]</scope>
</reference>
<dbReference type="EMBL" id="LGFO01000109">
    <property type="protein sequence ID" value="KUK36359.1"/>
    <property type="molecule type" value="Genomic_DNA"/>
</dbReference>
<evidence type="ECO:0000313" key="10">
    <source>
        <dbReference type="Proteomes" id="UP000053326"/>
    </source>
</evidence>
<dbReference type="GO" id="GO:0005886">
    <property type="term" value="C:plasma membrane"/>
    <property type="evidence" value="ECO:0007669"/>
    <property type="project" value="InterPro"/>
</dbReference>
<evidence type="ECO:0000259" key="7">
    <source>
        <dbReference type="PROSITE" id="PS51201"/>
    </source>
</evidence>
<dbReference type="Proteomes" id="UP000053326">
    <property type="component" value="Unassembled WGS sequence"/>
</dbReference>
<dbReference type="SUPFAM" id="SSF116726">
    <property type="entry name" value="TrkA C-terminal domain-like"/>
    <property type="match status" value="2"/>
</dbReference>
<keyword evidence="5" id="KW-0520">NAD</keyword>
<keyword evidence="2" id="KW-0813">Transport</keyword>
<feature type="domain" description="RCK C-terminal" evidence="8">
    <location>
        <begin position="364"/>
        <end position="445"/>
    </location>
</feature>
<dbReference type="InterPro" id="IPR006036">
    <property type="entry name" value="K_uptake_TrkA"/>
</dbReference>
<dbReference type="NCBIfam" id="NF007033">
    <property type="entry name" value="PRK09496.1-5"/>
    <property type="match status" value="1"/>
</dbReference>
<dbReference type="InterPro" id="IPR006037">
    <property type="entry name" value="RCK_C"/>
</dbReference>
<dbReference type="Pfam" id="PF02080">
    <property type="entry name" value="TrkA_C"/>
    <property type="match status" value="2"/>
</dbReference>
<dbReference type="NCBIfam" id="NF007032">
    <property type="entry name" value="PRK09496.1-4"/>
    <property type="match status" value="1"/>
</dbReference>
<keyword evidence="6" id="KW-0406">Ion transport</keyword>
<keyword evidence="4" id="KW-0630">Potassium</keyword>
<dbReference type="PANTHER" id="PTHR43833">
    <property type="entry name" value="POTASSIUM CHANNEL PROTEIN 2-RELATED-RELATED"/>
    <property type="match status" value="1"/>
</dbReference>
<dbReference type="PROSITE" id="PS51201">
    <property type="entry name" value="RCK_N"/>
    <property type="match status" value="2"/>
</dbReference>
<name>A0A101FG05_9THEO</name>
<dbReference type="PANTHER" id="PTHR43833:SF5">
    <property type="entry name" value="TRK SYSTEM POTASSIUM UPTAKE PROTEIN TRKA"/>
    <property type="match status" value="1"/>
</dbReference>
<evidence type="ECO:0000256" key="6">
    <source>
        <dbReference type="ARBA" id="ARBA00023065"/>
    </source>
</evidence>
<feature type="domain" description="RCK N-terminal" evidence="7">
    <location>
        <begin position="227"/>
        <end position="344"/>
    </location>
</feature>
<dbReference type="SUPFAM" id="SSF51735">
    <property type="entry name" value="NAD(P)-binding Rossmann-fold domains"/>
    <property type="match status" value="2"/>
</dbReference>
<feature type="domain" description="RCK N-terminal" evidence="7">
    <location>
        <begin position="1"/>
        <end position="121"/>
    </location>
</feature>
<evidence type="ECO:0000313" key="9">
    <source>
        <dbReference type="EMBL" id="KUK36359.1"/>
    </source>
</evidence>
<dbReference type="NCBIfam" id="NF007039">
    <property type="entry name" value="PRK09496.3-2"/>
    <property type="match status" value="1"/>
</dbReference>
<dbReference type="PROSITE" id="PS51202">
    <property type="entry name" value="RCK_C"/>
    <property type="match status" value="2"/>
</dbReference>
<proteinExistence type="predicted"/>
<organism evidence="9 10">
    <name type="scientific">Thermacetogenium phaeum</name>
    <dbReference type="NCBI Taxonomy" id="85874"/>
    <lineage>
        <taxon>Bacteria</taxon>
        <taxon>Bacillati</taxon>
        <taxon>Bacillota</taxon>
        <taxon>Clostridia</taxon>
        <taxon>Thermoanaerobacterales</taxon>
        <taxon>Thermoanaerobacteraceae</taxon>
        <taxon>Thermacetogenium</taxon>
    </lineage>
</organism>
<protein>
    <recommendedName>
        <fullName evidence="1">Trk system potassium uptake protein TrkA</fullName>
    </recommendedName>
</protein>
<evidence type="ECO:0000256" key="4">
    <source>
        <dbReference type="ARBA" id="ARBA00022958"/>
    </source>
</evidence>
<dbReference type="NCBIfam" id="NF007031">
    <property type="entry name" value="PRK09496.1-2"/>
    <property type="match status" value="1"/>
</dbReference>
<dbReference type="Gene3D" id="3.40.50.720">
    <property type="entry name" value="NAD(P)-binding Rossmann-like Domain"/>
    <property type="match status" value="2"/>
</dbReference>
<evidence type="ECO:0000259" key="8">
    <source>
        <dbReference type="PROSITE" id="PS51202"/>
    </source>
</evidence>
<dbReference type="AlphaFoldDB" id="A0A101FG05"/>
<comment type="caution">
    <text evidence="9">The sequence shown here is derived from an EMBL/GenBank/DDBJ whole genome shotgun (WGS) entry which is preliminary data.</text>
</comment>
<dbReference type="InterPro" id="IPR050721">
    <property type="entry name" value="Trk_Ktr_HKT_K-transport"/>
</dbReference>
<dbReference type="PRINTS" id="PR00335">
    <property type="entry name" value="KUPTAKETRKA"/>
</dbReference>
<dbReference type="Gene3D" id="3.30.70.1450">
    <property type="entry name" value="Regulator of K+ conductance, C-terminal domain"/>
    <property type="match status" value="2"/>
</dbReference>
<evidence type="ECO:0000256" key="5">
    <source>
        <dbReference type="ARBA" id="ARBA00023027"/>
    </source>
</evidence>
<feature type="domain" description="RCK C-terminal" evidence="8">
    <location>
        <begin position="141"/>
        <end position="222"/>
    </location>
</feature>
<sequence length="452" mass="49784">MRVIVVGAGKVGFNIAQILSREGHDVVLIEKDEERIQVVQEHLDIQTICGSGASCATLEEAGVREADMFVAVTESDELNLVACIMAKQYGVPKTIARARNPEYVESSRQISYAKVGIDLLINPERVTALEIVKLLENPQARDVEFYADGKIQLEELEIRDDLPLASRQIHQLKNLGQFLIVAIIREGRLIIPGGDDYLRPRDRVYIIARTSEMPRLERHFACRQVRIEDVVILGGGRIGYYLAQQLERKNYNIKVIEKDHKKCKSLAARLKKTLVINGDAVDTDLLLEENIGQADAFIAVTGDDKLNLLVALMAKSLGAKRTVVQVRRSDLIPLLEHVDVDTVVSPRILTAGAILRFVRKGEVASVTVLEDSRAEVIELTVPASAPVVNRRLKEVKLPKGTLIGAIVRGGQAIIPGGDDQVNGGDRVLVFSIPENIPKVEHFFGAQGKGAAR</sequence>
<dbReference type="InterPro" id="IPR036291">
    <property type="entry name" value="NAD(P)-bd_dom_sf"/>
</dbReference>
<dbReference type="NCBIfam" id="NF007034">
    <property type="entry name" value="PRK09496.2-1"/>
    <property type="match status" value="1"/>
</dbReference>
<dbReference type="NCBIfam" id="NF007041">
    <property type="entry name" value="PRK09496.3-4"/>
    <property type="match status" value="1"/>
</dbReference>
<keyword evidence="3" id="KW-0633">Potassium transport</keyword>
<dbReference type="InterPro" id="IPR036721">
    <property type="entry name" value="RCK_C_sf"/>
</dbReference>
<evidence type="ECO:0000256" key="2">
    <source>
        <dbReference type="ARBA" id="ARBA00022448"/>
    </source>
</evidence>
<evidence type="ECO:0000256" key="1">
    <source>
        <dbReference type="ARBA" id="ARBA00017378"/>
    </source>
</evidence>
<gene>
    <name evidence="9" type="ORF">XD66_0929</name>
</gene>
<dbReference type="Pfam" id="PF02254">
    <property type="entry name" value="TrkA_N"/>
    <property type="match status" value="2"/>
</dbReference>
<dbReference type="GO" id="GO:0015079">
    <property type="term" value="F:potassium ion transmembrane transporter activity"/>
    <property type="evidence" value="ECO:0007669"/>
    <property type="project" value="InterPro"/>
</dbReference>